<dbReference type="Pfam" id="PF20613">
    <property type="entry name" value="HipA_2"/>
    <property type="match status" value="1"/>
</dbReference>
<proteinExistence type="predicted"/>
<evidence type="ECO:0000259" key="1">
    <source>
        <dbReference type="Pfam" id="PF20613"/>
    </source>
</evidence>
<feature type="domain" description="HipA-like kinase" evidence="1">
    <location>
        <begin position="42"/>
        <end position="166"/>
    </location>
</feature>
<dbReference type="SUPFAM" id="SSF56112">
    <property type="entry name" value="Protein kinase-like (PK-like)"/>
    <property type="match status" value="1"/>
</dbReference>
<dbReference type="Proteomes" id="UP001059844">
    <property type="component" value="Chromosome"/>
</dbReference>
<name>A0ABY5J0K2_9FLAO</name>
<dbReference type="InterPro" id="IPR046748">
    <property type="entry name" value="HipA_2"/>
</dbReference>
<evidence type="ECO:0000313" key="3">
    <source>
        <dbReference type="Proteomes" id="UP001059844"/>
    </source>
</evidence>
<keyword evidence="3" id="KW-1185">Reference proteome</keyword>
<reference evidence="2" key="1">
    <citation type="submission" date="2022-07" db="EMBL/GenBank/DDBJ databases">
        <title>Isolation, identification, and degradation of a PFOSA degrading strain from sewage treatment plant.</title>
        <authorList>
            <person name="Zhang L."/>
            <person name="Huo Y."/>
        </authorList>
    </citation>
    <scope>NUCLEOTIDE SEQUENCE</scope>
    <source>
        <strain evidence="2">C1</strain>
    </source>
</reference>
<accession>A0ABY5J0K2</accession>
<dbReference type="EMBL" id="CP101751">
    <property type="protein sequence ID" value="UUC47286.1"/>
    <property type="molecule type" value="Genomic_DNA"/>
</dbReference>
<protein>
    <recommendedName>
        <fullName evidence="1">HipA-like kinase domain-containing protein</fullName>
    </recommendedName>
</protein>
<sequence length="261" mass="30558">MQELQLVSVGDVLIGGTTKPVNIIALNENGTPCKYILKLFTKKQILQGISVAKEIISSELAKQFNLICPDYGVINFEHSEINNLYGKERLYSLDEGYKFCSKFIGQSVIFTPLVTKSFLNDYDYANIFAFDFFVYNIDRGGVRKKPNLLINDSDLILIDHELTFSFIDSDKKVDYESYLRNYPYQHHILIKYLKSSRQKKHLFDEFLEMLKVLNLSSLNSTFDGLERLQIPHYEREKFINYFMWAKQNVTIFERYLKGMIQ</sequence>
<organism evidence="2 3">
    <name type="scientific">Flavobacterium cerinum</name>
    <dbReference type="NCBI Taxonomy" id="2502784"/>
    <lineage>
        <taxon>Bacteria</taxon>
        <taxon>Pseudomonadati</taxon>
        <taxon>Bacteroidota</taxon>
        <taxon>Flavobacteriia</taxon>
        <taxon>Flavobacteriales</taxon>
        <taxon>Flavobacteriaceae</taxon>
        <taxon>Flavobacterium</taxon>
    </lineage>
</organism>
<evidence type="ECO:0000313" key="2">
    <source>
        <dbReference type="EMBL" id="UUC47286.1"/>
    </source>
</evidence>
<dbReference type="InterPro" id="IPR011009">
    <property type="entry name" value="Kinase-like_dom_sf"/>
</dbReference>
<gene>
    <name evidence="2" type="ORF">NOX80_08815</name>
</gene>
<dbReference type="RefSeq" id="WP_256552918.1">
    <property type="nucleotide sequence ID" value="NZ_CP101751.1"/>
</dbReference>